<gene>
    <name evidence="3" type="ORF">OHC33_004073</name>
</gene>
<feature type="compositionally biased region" description="Basic and acidic residues" evidence="1">
    <location>
        <begin position="1"/>
        <end position="11"/>
    </location>
</feature>
<feature type="compositionally biased region" description="Basic and acidic residues" evidence="1">
    <location>
        <begin position="60"/>
        <end position="93"/>
    </location>
</feature>
<feature type="compositionally biased region" description="Basic and acidic residues" evidence="1">
    <location>
        <begin position="167"/>
        <end position="190"/>
    </location>
</feature>
<organism evidence="3 4">
    <name type="scientific">Knufia fluminis</name>
    <dbReference type="NCBI Taxonomy" id="191047"/>
    <lineage>
        <taxon>Eukaryota</taxon>
        <taxon>Fungi</taxon>
        <taxon>Dikarya</taxon>
        <taxon>Ascomycota</taxon>
        <taxon>Pezizomycotina</taxon>
        <taxon>Eurotiomycetes</taxon>
        <taxon>Chaetothyriomycetidae</taxon>
        <taxon>Chaetothyriales</taxon>
        <taxon>Trichomeriaceae</taxon>
        <taxon>Knufia</taxon>
    </lineage>
</organism>
<dbReference type="Pfam" id="PF11160">
    <property type="entry name" value="Hva1_TUDOR"/>
    <property type="match status" value="1"/>
</dbReference>
<proteinExistence type="predicted"/>
<name>A0AAN8EJK3_9EURO</name>
<dbReference type="InterPro" id="IPR021331">
    <property type="entry name" value="Hva1_TUDOR"/>
</dbReference>
<dbReference type="AlphaFoldDB" id="A0AAN8EJK3"/>
<protein>
    <recommendedName>
        <fullName evidence="2">Hypervirulence associated protein TUDOR domain-containing protein</fullName>
    </recommendedName>
</protein>
<evidence type="ECO:0000313" key="3">
    <source>
        <dbReference type="EMBL" id="KAK5955390.1"/>
    </source>
</evidence>
<accession>A0AAN8EJK3</accession>
<sequence>MAGGEPEKGDKVSWNWGGGAPGGEVAEKKTEGEIAITSKKGNKIKKNAEPDNPAIHVKRSGNDVVKKASELNIEKKAAGGDSKKDDSKKRKADDDEEPQNDADKHEEHNGAEVRKGGKTPSKAGKGAKKAKKSEEPEDEPTEEPKKEEPKANGAKKGRRRPKAAESTGDKKGATKEKKPKKEAASRKEGDMVSTRTRSQGKAK</sequence>
<feature type="region of interest" description="Disordered" evidence="1">
    <location>
        <begin position="1"/>
        <end position="203"/>
    </location>
</feature>
<keyword evidence="4" id="KW-1185">Reference proteome</keyword>
<dbReference type="EMBL" id="JAKLMC020000007">
    <property type="protein sequence ID" value="KAK5955390.1"/>
    <property type="molecule type" value="Genomic_DNA"/>
</dbReference>
<comment type="caution">
    <text evidence="3">The sequence shown here is derived from an EMBL/GenBank/DDBJ whole genome shotgun (WGS) entry which is preliminary data.</text>
</comment>
<evidence type="ECO:0000256" key="1">
    <source>
        <dbReference type="SAM" id="MobiDB-lite"/>
    </source>
</evidence>
<feature type="domain" description="Hypervirulence associated protein TUDOR" evidence="2">
    <location>
        <begin position="9"/>
        <end position="71"/>
    </location>
</feature>
<evidence type="ECO:0000259" key="2">
    <source>
        <dbReference type="Pfam" id="PF11160"/>
    </source>
</evidence>
<reference evidence="3 4" key="1">
    <citation type="submission" date="2022-12" db="EMBL/GenBank/DDBJ databases">
        <title>Genomic features and morphological characterization of a novel Knufia sp. strain isolated from spacecraft assembly facility.</title>
        <authorList>
            <person name="Teixeira M."/>
            <person name="Chander A.M."/>
            <person name="Stajich J.E."/>
            <person name="Venkateswaran K."/>
        </authorList>
    </citation>
    <scope>NUCLEOTIDE SEQUENCE [LARGE SCALE GENOMIC DNA]</scope>
    <source>
        <strain evidence="3 4">FJI-L2-BK-P2</strain>
    </source>
</reference>
<feature type="compositionally biased region" description="Basic and acidic residues" evidence="1">
    <location>
        <begin position="101"/>
        <end position="115"/>
    </location>
</feature>
<dbReference type="Proteomes" id="UP001316803">
    <property type="component" value="Unassembled WGS sequence"/>
</dbReference>
<evidence type="ECO:0000313" key="4">
    <source>
        <dbReference type="Proteomes" id="UP001316803"/>
    </source>
</evidence>